<evidence type="ECO:0000313" key="2">
    <source>
        <dbReference type="EMBL" id="PWZ14633.1"/>
    </source>
</evidence>
<dbReference type="Proteomes" id="UP000251960">
    <property type="component" value="Chromosome 7"/>
</dbReference>
<sequence length="114" mass="11997">MVSRLLSWPRIAGSGPEILVSARPSMVRLEQLPISGTREGPELQSRHAGITIHDRGGARGAAGGDHSRGRYRGAGWVMGGHHDWEDRGLEGIDDSGGGDQGGRDACCDGQQGRG</sequence>
<name>A0A3L6E2P7_MAIZE</name>
<comment type="caution">
    <text evidence="2">The sequence shown here is derived from an EMBL/GenBank/DDBJ whole genome shotgun (WGS) entry which is preliminary data.</text>
</comment>
<dbReference type="AlphaFoldDB" id="A0A3L6E2P7"/>
<evidence type="ECO:0000313" key="3">
    <source>
        <dbReference type="Proteomes" id="UP000251960"/>
    </source>
</evidence>
<protein>
    <submittedName>
        <fullName evidence="2">Uncharacterized protein</fullName>
    </submittedName>
</protein>
<gene>
    <name evidence="2" type="ORF">Zm00014a_021994</name>
</gene>
<proteinExistence type="predicted"/>
<dbReference type="EMBL" id="NCVQ01000008">
    <property type="protein sequence ID" value="PWZ14633.1"/>
    <property type="molecule type" value="Genomic_DNA"/>
</dbReference>
<evidence type="ECO:0000256" key="1">
    <source>
        <dbReference type="SAM" id="MobiDB-lite"/>
    </source>
</evidence>
<organism evidence="2 3">
    <name type="scientific">Zea mays</name>
    <name type="common">Maize</name>
    <dbReference type="NCBI Taxonomy" id="4577"/>
    <lineage>
        <taxon>Eukaryota</taxon>
        <taxon>Viridiplantae</taxon>
        <taxon>Streptophyta</taxon>
        <taxon>Embryophyta</taxon>
        <taxon>Tracheophyta</taxon>
        <taxon>Spermatophyta</taxon>
        <taxon>Magnoliopsida</taxon>
        <taxon>Liliopsida</taxon>
        <taxon>Poales</taxon>
        <taxon>Poaceae</taxon>
        <taxon>PACMAD clade</taxon>
        <taxon>Panicoideae</taxon>
        <taxon>Andropogonodae</taxon>
        <taxon>Andropogoneae</taxon>
        <taxon>Tripsacinae</taxon>
        <taxon>Zea</taxon>
    </lineage>
</organism>
<accession>A0A3L6E2P7</accession>
<feature type="region of interest" description="Disordered" evidence="1">
    <location>
        <begin position="83"/>
        <end position="114"/>
    </location>
</feature>
<reference evidence="2 3" key="1">
    <citation type="journal article" date="2018" name="Nat. Genet.">
        <title>Extensive intraspecific gene order and gene structural variations between Mo17 and other maize genomes.</title>
        <authorList>
            <person name="Sun S."/>
            <person name="Zhou Y."/>
            <person name="Chen J."/>
            <person name="Shi J."/>
            <person name="Zhao H."/>
            <person name="Zhao H."/>
            <person name="Song W."/>
            <person name="Zhang M."/>
            <person name="Cui Y."/>
            <person name="Dong X."/>
            <person name="Liu H."/>
            <person name="Ma X."/>
            <person name="Jiao Y."/>
            <person name="Wang B."/>
            <person name="Wei X."/>
            <person name="Stein J.C."/>
            <person name="Glaubitz J.C."/>
            <person name="Lu F."/>
            <person name="Yu G."/>
            <person name="Liang C."/>
            <person name="Fengler K."/>
            <person name="Li B."/>
            <person name="Rafalski A."/>
            <person name="Schnable P.S."/>
            <person name="Ware D.H."/>
            <person name="Buckler E.S."/>
            <person name="Lai J."/>
        </authorList>
    </citation>
    <scope>NUCLEOTIDE SEQUENCE [LARGE SCALE GENOMIC DNA]</scope>
    <source>
        <strain evidence="3">cv. Missouri 17</strain>
        <tissue evidence="2">Seedling</tissue>
    </source>
</reference>